<dbReference type="SUPFAM" id="SSF51395">
    <property type="entry name" value="FMN-linked oxidoreductases"/>
    <property type="match status" value="1"/>
</dbReference>
<dbReference type="RefSeq" id="WP_241937197.1">
    <property type="nucleotide sequence ID" value="NZ_JALBGC010000004.1"/>
</dbReference>
<keyword evidence="5" id="KW-0665">Pyrimidine biosynthesis</keyword>
<dbReference type="InterPro" id="IPR050074">
    <property type="entry name" value="DHO_dehydrogenase"/>
</dbReference>
<reference evidence="8" key="1">
    <citation type="submission" date="2022-03" db="EMBL/GenBank/DDBJ databases">
        <title>Bacterial whole genome sequence for Hymenobacter sp. DH14.</title>
        <authorList>
            <person name="Le V."/>
        </authorList>
    </citation>
    <scope>NUCLEOTIDE SEQUENCE</scope>
    <source>
        <strain evidence="8">DH14</strain>
    </source>
</reference>
<sequence>MPNLTDSPLDDILEIARETWLSGLVATNATISRDNLRTAPAYVASLGAGGIHSVANAGEKLDADASLIQPYTGFIGEGPALVSRINRRLVRGLPPKNDGPPA</sequence>
<dbReference type="Gene3D" id="3.20.20.70">
    <property type="entry name" value="Aldolase class I"/>
    <property type="match status" value="1"/>
</dbReference>
<evidence type="ECO:0000259" key="7">
    <source>
        <dbReference type="Pfam" id="PF01180"/>
    </source>
</evidence>
<dbReference type="GO" id="GO:0004152">
    <property type="term" value="F:dihydroorotate dehydrogenase activity"/>
    <property type="evidence" value="ECO:0007669"/>
    <property type="project" value="TreeGrafter"/>
</dbReference>
<dbReference type="PANTHER" id="PTHR48109">
    <property type="entry name" value="DIHYDROOROTATE DEHYDROGENASE (QUINONE), MITOCHONDRIAL-RELATED"/>
    <property type="match status" value="1"/>
</dbReference>
<keyword evidence="4" id="KW-0288">FMN</keyword>
<proteinExistence type="predicted"/>
<dbReference type="InterPro" id="IPR005720">
    <property type="entry name" value="Dihydroorotate_DH_cat"/>
</dbReference>
<organism evidence="8 9">
    <name type="scientific">Hymenobacter cyanobacteriorum</name>
    <dbReference type="NCBI Taxonomy" id="2926463"/>
    <lineage>
        <taxon>Bacteria</taxon>
        <taxon>Pseudomonadati</taxon>
        <taxon>Bacteroidota</taxon>
        <taxon>Cytophagia</taxon>
        <taxon>Cytophagales</taxon>
        <taxon>Hymenobacteraceae</taxon>
        <taxon>Hymenobacter</taxon>
    </lineage>
</organism>
<dbReference type="EMBL" id="JALBGC010000004">
    <property type="protein sequence ID" value="MCI1188973.1"/>
    <property type="molecule type" value="Genomic_DNA"/>
</dbReference>
<dbReference type="GO" id="GO:0005886">
    <property type="term" value="C:plasma membrane"/>
    <property type="evidence" value="ECO:0007669"/>
    <property type="project" value="TreeGrafter"/>
</dbReference>
<dbReference type="Proteomes" id="UP001139193">
    <property type="component" value="Unassembled WGS sequence"/>
</dbReference>
<keyword evidence="9" id="KW-1185">Reference proteome</keyword>
<evidence type="ECO:0000256" key="3">
    <source>
        <dbReference type="ARBA" id="ARBA00022630"/>
    </source>
</evidence>
<evidence type="ECO:0000256" key="1">
    <source>
        <dbReference type="ARBA" id="ARBA00001917"/>
    </source>
</evidence>
<evidence type="ECO:0000256" key="4">
    <source>
        <dbReference type="ARBA" id="ARBA00022643"/>
    </source>
</evidence>
<feature type="domain" description="Dihydroorotate dehydrogenase catalytic" evidence="7">
    <location>
        <begin position="46"/>
        <end position="90"/>
    </location>
</feature>
<gene>
    <name evidence="8" type="ORF">MON38_16240</name>
</gene>
<keyword evidence="6" id="KW-0560">Oxidoreductase</keyword>
<evidence type="ECO:0000256" key="6">
    <source>
        <dbReference type="ARBA" id="ARBA00023002"/>
    </source>
</evidence>
<keyword evidence="3" id="KW-0285">Flavoprotein</keyword>
<evidence type="ECO:0000256" key="2">
    <source>
        <dbReference type="ARBA" id="ARBA00004725"/>
    </source>
</evidence>
<dbReference type="GO" id="GO:0009220">
    <property type="term" value="P:pyrimidine ribonucleotide biosynthetic process"/>
    <property type="evidence" value="ECO:0007669"/>
    <property type="project" value="TreeGrafter"/>
</dbReference>
<accession>A0A9X1VIT1</accession>
<dbReference type="GO" id="GO:0005737">
    <property type="term" value="C:cytoplasm"/>
    <property type="evidence" value="ECO:0007669"/>
    <property type="project" value="InterPro"/>
</dbReference>
<evidence type="ECO:0000313" key="9">
    <source>
        <dbReference type="Proteomes" id="UP001139193"/>
    </source>
</evidence>
<dbReference type="GO" id="GO:0006207">
    <property type="term" value="P:'de novo' pyrimidine nucleobase biosynthetic process"/>
    <property type="evidence" value="ECO:0007669"/>
    <property type="project" value="TreeGrafter"/>
</dbReference>
<comment type="pathway">
    <text evidence="2">Pyrimidine metabolism; UMP biosynthesis via de novo pathway.</text>
</comment>
<comment type="caution">
    <text evidence="8">The sequence shown here is derived from an EMBL/GenBank/DDBJ whole genome shotgun (WGS) entry which is preliminary data.</text>
</comment>
<dbReference type="PANTHER" id="PTHR48109:SF4">
    <property type="entry name" value="DIHYDROOROTATE DEHYDROGENASE (QUINONE), MITOCHONDRIAL"/>
    <property type="match status" value="1"/>
</dbReference>
<dbReference type="AlphaFoldDB" id="A0A9X1VIT1"/>
<name>A0A9X1VIT1_9BACT</name>
<comment type="cofactor">
    <cofactor evidence="1">
        <name>FMN</name>
        <dbReference type="ChEBI" id="CHEBI:58210"/>
    </cofactor>
</comment>
<protein>
    <recommendedName>
        <fullName evidence="7">Dihydroorotate dehydrogenase catalytic domain-containing protein</fullName>
    </recommendedName>
</protein>
<evidence type="ECO:0000256" key="5">
    <source>
        <dbReference type="ARBA" id="ARBA00022975"/>
    </source>
</evidence>
<dbReference type="Pfam" id="PF01180">
    <property type="entry name" value="DHO_dh"/>
    <property type="match status" value="1"/>
</dbReference>
<evidence type="ECO:0000313" key="8">
    <source>
        <dbReference type="EMBL" id="MCI1188973.1"/>
    </source>
</evidence>
<dbReference type="InterPro" id="IPR013785">
    <property type="entry name" value="Aldolase_TIM"/>
</dbReference>